<dbReference type="PANTHER" id="PTHR36115:SF4">
    <property type="entry name" value="MEMBRANE PROTEIN"/>
    <property type="match status" value="1"/>
</dbReference>
<evidence type="ECO:0000256" key="4">
    <source>
        <dbReference type="ARBA" id="ARBA00022692"/>
    </source>
</evidence>
<gene>
    <name evidence="9" type="ORF">HP550_05465</name>
</gene>
<keyword evidence="3" id="KW-0597">Phosphoprotein</keyword>
<comment type="caution">
    <text evidence="9">The sequence shown here is derived from an EMBL/GenBank/DDBJ whole genome shotgun (WGS) entry which is preliminary data.</text>
</comment>
<dbReference type="InterPro" id="IPR010432">
    <property type="entry name" value="RDD"/>
</dbReference>
<dbReference type="SUPFAM" id="SSF49879">
    <property type="entry name" value="SMAD/FHA domain"/>
    <property type="match status" value="1"/>
</dbReference>
<proteinExistence type="predicted"/>
<feature type="domain" description="FHA" evidence="8">
    <location>
        <begin position="292"/>
        <end position="344"/>
    </location>
</feature>
<evidence type="ECO:0000259" key="8">
    <source>
        <dbReference type="PROSITE" id="PS50006"/>
    </source>
</evidence>
<keyword evidence="6 7" id="KW-0472">Membrane</keyword>
<dbReference type="GO" id="GO:0005886">
    <property type="term" value="C:plasma membrane"/>
    <property type="evidence" value="ECO:0007669"/>
    <property type="project" value="UniProtKB-SubCell"/>
</dbReference>
<feature type="transmembrane region" description="Helical" evidence="7">
    <location>
        <begin position="54"/>
        <end position="74"/>
    </location>
</feature>
<dbReference type="EMBL" id="JABMCI010000054">
    <property type="protein sequence ID" value="NUU16695.1"/>
    <property type="molecule type" value="Genomic_DNA"/>
</dbReference>
<feature type="transmembrane region" description="Helical" evidence="7">
    <location>
        <begin position="27"/>
        <end position="47"/>
    </location>
</feature>
<name>A0A7Y6A0K7_9CELL</name>
<reference evidence="9 10" key="1">
    <citation type="submission" date="2020-05" db="EMBL/GenBank/DDBJ databases">
        <title>Genome Sequencing of Type Strains.</title>
        <authorList>
            <person name="Lemaire J.F."/>
            <person name="Inderbitzin P."/>
            <person name="Gregorio O.A."/>
            <person name="Collins S.B."/>
            <person name="Wespe N."/>
            <person name="Knight-Connoni V."/>
        </authorList>
    </citation>
    <scope>NUCLEOTIDE SEQUENCE [LARGE SCALE GENOMIC DNA]</scope>
    <source>
        <strain evidence="9 10">ATCC 25174</strain>
    </source>
</reference>
<dbReference type="Proteomes" id="UP000565724">
    <property type="component" value="Unassembled WGS sequence"/>
</dbReference>
<evidence type="ECO:0000256" key="2">
    <source>
        <dbReference type="ARBA" id="ARBA00022475"/>
    </source>
</evidence>
<sequence>MREQVALVHAPYPVVDELPPATLARRFTAGVLDLGLLLVLGGWLIPAARVRDTAWLALLGASLVLGVTVVQWVLHGRTGATLGRFATGIRTLDVETRRPIGLLRVLVRGAVVAVGLLAFAVGALVVLASPSFDRTGRRRGWHDLAARDEVLDVRSAPVTRDAPRAVHRAEPAAPVRPERRPVSVPGWAVAEPSPDGRGTDLLDVLLDEGRPAALVLAPISPQRSGPDLDTRATPVVRQVGLSYGLAPELEMTRPAGPRDDLVAQPTDSASVDRTVAEVELGDGRRITIGRTALVGRNPASDADVQLVRVVDPARSVSKTHLQIGVEPGGVWVADRGSTNGTVVTLPDGAQVVCRVDQQVRLRVGSTVSFGDCSLRLVRAPGSDPVS</sequence>
<comment type="subcellular location">
    <subcellularLocation>
        <location evidence="1">Cell membrane</location>
        <topology evidence="1">Multi-pass membrane protein</topology>
    </subcellularLocation>
</comment>
<keyword evidence="5 7" id="KW-1133">Transmembrane helix</keyword>
<keyword evidence="10" id="KW-1185">Reference proteome</keyword>
<dbReference type="InterPro" id="IPR051791">
    <property type="entry name" value="Pra-immunoreactive"/>
</dbReference>
<dbReference type="RefSeq" id="WP_175346580.1">
    <property type="nucleotide sequence ID" value="NZ_JABMCI010000054.1"/>
</dbReference>
<keyword evidence="4 7" id="KW-0812">Transmembrane</keyword>
<dbReference type="PROSITE" id="PS50006">
    <property type="entry name" value="FHA_DOMAIN"/>
    <property type="match status" value="1"/>
</dbReference>
<evidence type="ECO:0000256" key="5">
    <source>
        <dbReference type="ARBA" id="ARBA00022989"/>
    </source>
</evidence>
<keyword evidence="2" id="KW-1003">Cell membrane</keyword>
<dbReference type="Gene3D" id="2.60.200.20">
    <property type="match status" value="1"/>
</dbReference>
<evidence type="ECO:0000313" key="9">
    <source>
        <dbReference type="EMBL" id="NUU16695.1"/>
    </source>
</evidence>
<protein>
    <submittedName>
        <fullName evidence="9">FHA domain-containing protein</fullName>
    </submittedName>
</protein>
<dbReference type="InterPro" id="IPR000253">
    <property type="entry name" value="FHA_dom"/>
</dbReference>
<evidence type="ECO:0000256" key="3">
    <source>
        <dbReference type="ARBA" id="ARBA00022553"/>
    </source>
</evidence>
<dbReference type="Pfam" id="PF06271">
    <property type="entry name" value="RDD"/>
    <property type="match status" value="1"/>
</dbReference>
<dbReference type="Pfam" id="PF00498">
    <property type="entry name" value="FHA"/>
    <property type="match status" value="1"/>
</dbReference>
<feature type="transmembrane region" description="Helical" evidence="7">
    <location>
        <begin position="105"/>
        <end position="129"/>
    </location>
</feature>
<dbReference type="CDD" id="cd00060">
    <property type="entry name" value="FHA"/>
    <property type="match status" value="1"/>
</dbReference>
<dbReference type="PANTHER" id="PTHR36115">
    <property type="entry name" value="PROLINE-RICH ANTIGEN HOMOLOG-RELATED"/>
    <property type="match status" value="1"/>
</dbReference>
<evidence type="ECO:0000313" key="10">
    <source>
        <dbReference type="Proteomes" id="UP000565724"/>
    </source>
</evidence>
<organism evidence="9 10">
    <name type="scientific">Cellulomonas humilata</name>
    <dbReference type="NCBI Taxonomy" id="144055"/>
    <lineage>
        <taxon>Bacteria</taxon>
        <taxon>Bacillati</taxon>
        <taxon>Actinomycetota</taxon>
        <taxon>Actinomycetes</taxon>
        <taxon>Micrococcales</taxon>
        <taxon>Cellulomonadaceae</taxon>
        <taxon>Cellulomonas</taxon>
    </lineage>
</organism>
<evidence type="ECO:0000256" key="1">
    <source>
        <dbReference type="ARBA" id="ARBA00004651"/>
    </source>
</evidence>
<dbReference type="AlphaFoldDB" id="A0A7Y6A0K7"/>
<evidence type="ECO:0000256" key="7">
    <source>
        <dbReference type="SAM" id="Phobius"/>
    </source>
</evidence>
<dbReference type="InterPro" id="IPR008984">
    <property type="entry name" value="SMAD_FHA_dom_sf"/>
</dbReference>
<evidence type="ECO:0000256" key="6">
    <source>
        <dbReference type="ARBA" id="ARBA00023136"/>
    </source>
</evidence>
<accession>A0A7Y6A0K7</accession>